<keyword evidence="2" id="KW-1185">Reference proteome</keyword>
<evidence type="ECO:0000313" key="2">
    <source>
        <dbReference type="Proteomes" id="UP000789572"/>
    </source>
</evidence>
<protein>
    <submittedName>
        <fullName evidence="1">10822_t:CDS:1</fullName>
    </submittedName>
</protein>
<evidence type="ECO:0000313" key="1">
    <source>
        <dbReference type="EMBL" id="CAG8678558.1"/>
    </source>
</evidence>
<dbReference type="EMBL" id="CAJVPJ010007974">
    <property type="protein sequence ID" value="CAG8678558.1"/>
    <property type="molecule type" value="Genomic_DNA"/>
</dbReference>
<accession>A0A9N9EL75</accession>
<comment type="caution">
    <text evidence="1">The sequence shown here is derived from an EMBL/GenBank/DDBJ whole genome shotgun (WGS) entry which is preliminary data.</text>
</comment>
<organism evidence="1 2">
    <name type="scientific">Paraglomus occultum</name>
    <dbReference type="NCBI Taxonomy" id="144539"/>
    <lineage>
        <taxon>Eukaryota</taxon>
        <taxon>Fungi</taxon>
        <taxon>Fungi incertae sedis</taxon>
        <taxon>Mucoromycota</taxon>
        <taxon>Glomeromycotina</taxon>
        <taxon>Glomeromycetes</taxon>
        <taxon>Paraglomerales</taxon>
        <taxon>Paraglomeraceae</taxon>
        <taxon>Paraglomus</taxon>
    </lineage>
</organism>
<gene>
    <name evidence="1" type="ORF">POCULU_LOCUS11363</name>
</gene>
<reference evidence="1" key="1">
    <citation type="submission" date="2021-06" db="EMBL/GenBank/DDBJ databases">
        <authorList>
            <person name="Kallberg Y."/>
            <person name="Tangrot J."/>
            <person name="Rosling A."/>
        </authorList>
    </citation>
    <scope>NUCLEOTIDE SEQUENCE</scope>
    <source>
        <strain evidence="1">IA702</strain>
    </source>
</reference>
<dbReference type="Proteomes" id="UP000789572">
    <property type="component" value="Unassembled WGS sequence"/>
</dbReference>
<feature type="non-terminal residue" evidence="1">
    <location>
        <position position="71"/>
    </location>
</feature>
<sequence length="71" mass="7736">MLCLEEAPLKGPINATKYVCSVYHDNAIMYMLSGYAIYTLSDYARGEASSLHVLSVTEKSLVTTSVTTLVT</sequence>
<proteinExistence type="predicted"/>
<name>A0A9N9EL75_9GLOM</name>
<dbReference type="AlphaFoldDB" id="A0A9N9EL75"/>